<keyword evidence="13" id="KW-1185">Reference proteome</keyword>
<dbReference type="Gene3D" id="3.40.50.300">
    <property type="entry name" value="P-loop containing nucleotide triphosphate hydrolases"/>
    <property type="match status" value="1"/>
</dbReference>
<dbReference type="GO" id="GO:0016787">
    <property type="term" value="F:hydrolase activity"/>
    <property type="evidence" value="ECO:0007669"/>
    <property type="project" value="UniProtKB-KW"/>
</dbReference>
<dbReference type="SUPFAM" id="SSF54211">
    <property type="entry name" value="Ribosomal protein S5 domain 2-like"/>
    <property type="match status" value="1"/>
</dbReference>
<dbReference type="GO" id="GO:0005829">
    <property type="term" value="C:cytosol"/>
    <property type="evidence" value="ECO:0007669"/>
    <property type="project" value="TreeGrafter"/>
</dbReference>
<accession>A0A078KAT3</accession>
<evidence type="ECO:0000256" key="2">
    <source>
        <dbReference type="ARBA" id="ARBA00022741"/>
    </source>
</evidence>
<evidence type="ECO:0000256" key="1">
    <source>
        <dbReference type="ARBA" id="ARBA00022723"/>
    </source>
</evidence>
<evidence type="ECO:0000313" key="12">
    <source>
        <dbReference type="EMBL" id="CDZ16291.1"/>
    </source>
</evidence>
<dbReference type="SUPFAM" id="SSF52540">
    <property type="entry name" value="P-loop containing nucleoside triphosphate hydrolases"/>
    <property type="match status" value="1"/>
</dbReference>
<keyword evidence="8 10" id="KW-0234">DNA repair</keyword>
<dbReference type="GO" id="GO:0005524">
    <property type="term" value="F:ATP binding"/>
    <property type="evidence" value="ECO:0007669"/>
    <property type="project" value="UniProtKB-UniRule"/>
</dbReference>
<evidence type="ECO:0000256" key="7">
    <source>
        <dbReference type="ARBA" id="ARBA00023125"/>
    </source>
</evidence>
<dbReference type="InterPro" id="IPR014721">
    <property type="entry name" value="Ribsml_uS5_D2-typ_fold_subgr"/>
</dbReference>
<dbReference type="Gene3D" id="3.30.230.10">
    <property type="match status" value="1"/>
</dbReference>
<dbReference type="PROSITE" id="PS50162">
    <property type="entry name" value="RECA_2"/>
    <property type="match status" value="1"/>
</dbReference>
<dbReference type="GO" id="GO:0016874">
    <property type="term" value="F:ligase activity"/>
    <property type="evidence" value="ECO:0007669"/>
    <property type="project" value="UniProtKB-KW"/>
</dbReference>
<keyword evidence="1 10" id="KW-0479">Metal-binding</keyword>
<dbReference type="PANTHER" id="PTHR32472">
    <property type="entry name" value="DNA REPAIR PROTEIN RADA"/>
    <property type="match status" value="1"/>
</dbReference>
<proteinExistence type="inferred from homology"/>
<evidence type="ECO:0000256" key="5">
    <source>
        <dbReference type="ARBA" id="ARBA00022840"/>
    </source>
</evidence>
<evidence type="ECO:0000256" key="4">
    <source>
        <dbReference type="ARBA" id="ARBA00022801"/>
    </source>
</evidence>
<keyword evidence="7 10" id="KW-0238">DNA-binding</keyword>
<keyword evidence="4" id="KW-0378">Hydrolase</keyword>
<organism evidence="12 13">
    <name type="scientific">Candidatus Johnevansia muelleri</name>
    <dbReference type="NCBI Taxonomy" id="1495769"/>
    <lineage>
        <taxon>Bacteria</taxon>
        <taxon>Pseudomonadati</taxon>
        <taxon>Pseudomonadota</taxon>
        <taxon>Gammaproteobacteria</taxon>
        <taxon>Candidatus Johnevansiales</taxon>
        <taxon>Candidatus Johnevansiaceae</taxon>
        <taxon>Candidatus Johnevansia</taxon>
    </lineage>
</organism>
<dbReference type="GO" id="GO:0140664">
    <property type="term" value="F:ATP-dependent DNA damage sensor activity"/>
    <property type="evidence" value="ECO:0007669"/>
    <property type="project" value="InterPro"/>
</dbReference>
<comment type="function">
    <text evidence="10">DNA-dependent ATPase involved in processing of recombination intermediates, plays a role in repairing DNA breaks. Stimulates the branch migration of RecA-mediated strand transfer reactions, allowing the 3' invading strand to extend heteroduplex DNA faster. Binds ssDNA in the presence of ADP but not other nucleotides, has ATPase activity that is stimulated by ssDNA and various branched DNA structures, but inhibited by SSB. Does not have RecA's homology-searching function.</text>
</comment>
<dbReference type="GO" id="GO:0000725">
    <property type="term" value="P:recombinational repair"/>
    <property type="evidence" value="ECO:0007669"/>
    <property type="project" value="TreeGrafter"/>
</dbReference>
<dbReference type="InterPro" id="IPR020588">
    <property type="entry name" value="RecA_ATP-bd"/>
</dbReference>
<dbReference type="InterPro" id="IPR027417">
    <property type="entry name" value="P-loop_NTPase"/>
</dbReference>
<dbReference type="InterPro" id="IPR004504">
    <property type="entry name" value="DNA_repair_RadA"/>
</dbReference>
<name>A0A078KAT3_9GAMM</name>
<dbReference type="Pfam" id="PF13481">
    <property type="entry name" value="AAA_25"/>
    <property type="match status" value="1"/>
</dbReference>
<dbReference type="InterPro" id="IPR020568">
    <property type="entry name" value="Ribosomal_Su5_D2-typ_SF"/>
</dbReference>
<keyword evidence="2 10" id="KW-0547">Nucleotide-binding</keyword>
<evidence type="ECO:0000256" key="8">
    <source>
        <dbReference type="ARBA" id="ARBA00023204"/>
    </source>
</evidence>
<evidence type="ECO:0000256" key="10">
    <source>
        <dbReference type="RuleBase" id="RU003555"/>
    </source>
</evidence>
<reference evidence="13" key="1">
    <citation type="submission" date="2014-07" db="EMBL/GenBank/DDBJ databases">
        <authorList>
            <person name="Santos-Garcia D."/>
        </authorList>
    </citation>
    <scope>NUCLEOTIDE SEQUENCE [LARGE SCALE GENOMIC DNA]</scope>
</reference>
<keyword evidence="10" id="KW-0863">Zinc-finger</keyword>
<dbReference type="Proteomes" id="UP000032420">
    <property type="component" value="Chromosome I"/>
</dbReference>
<comment type="similarity">
    <text evidence="10">Belongs to the RecA family. RadA subfamily.</text>
</comment>
<dbReference type="EMBL" id="LM655252">
    <property type="protein sequence ID" value="CDZ16291.1"/>
    <property type="molecule type" value="Genomic_DNA"/>
</dbReference>
<dbReference type="GO" id="GO:0003684">
    <property type="term" value="F:damaged DNA binding"/>
    <property type="evidence" value="ECO:0007669"/>
    <property type="project" value="InterPro"/>
</dbReference>
<dbReference type="KEGG" id="eme:CEM_018"/>
<keyword evidence="3 10" id="KW-0227">DNA damage</keyword>
<sequence length="440" mass="49623">MIKKNYICYECNTKYTKWLGKCINCLQWNKILEYKSSYYKNTLNKIIDISTINLNKVNKISSKFEEFDRVLGGGFIPGSTILLGGNPGTGKSTLFLQIANKLIIQNLKVLYITGEETLLQLAFRANRLFINKGIKLLQETSVTKIIDIIECNPMDIVIIDSIQTMIVENINKYLTGGVIQIRQSAYILINFAKKKGIVLLLIGHVIKDGNLAGPKLLEHMIDVSLMLETNQDYRMLRSTKNRFGSINELGIFKMLESGMKEVKDPSSIFISQNKENTPGNVVMIILEGTRPILVEIQALVEEHNKLINYKMISVGIDINRLSLLITILNKYTGLFIGNIFINVVGGIKIIETSADLAVLAVIISSLHNRYIPMEFVILGEVGLNGEIRPIINIENRLLEAIKHGFTKAIIPKNNIKSNFDFKKITIFCIEKISELLKIIL</sequence>
<dbReference type="PRINTS" id="PR01874">
    <property type="entry name" value="DNAREPAIRADA"/>
</dbReference>
<feature type="domain" description="RecA family profile 1" evidence="11">
    <location>
        <begin position="56"/>
        <end position="205"/>
    </location>
</feature>
<evidence type="ECO:0000256" key="9">
    <source>
        <dbReference type="NCBIfam" id="TIGR00416"/>
    </source>
</evidence>
<keyword evidence="12" id="KW-0436">Ligase</keyword>
<dbReference type="NCBIfam" id="TIGR00416">
    <property type="entry name" value="sms"/>
    <property type="match status" value="1"/>
</dbReference>
<dbReference type="Pfam" id="PF13541">
    <property type="entry name" value="ChlI"/>
    <property type="match status" value="1"/>
</dbReference>
<dbReference type="STRING" id="1495769.CEM_018"/>
<dbReference type="PANTHER" id="PTHR32472:SF10">
    <property type="entry name" value="DNA REPAIR PROTEIN RADA-LIKE PROTEIN"/>
    <property type="match status" value="1"/>
</dbReference>
<evidence type="ECO:0000256" key="6">
    <source>
        <dbReference type="ARBA" id="ARBA00023016"/>
    </source>
</evidence>
<dbReference type="HOGENOM" id="CLU_018264_0_0_6"/>
<dbReference type="SMART" id="SM00382">
    <property type="entry name" value="AAA"/>
    <property type="match status" value="1"/>
</dbReference>
<dbReference type="GO" id="GO:0008270">
    <property type="term" value="F:zinc ion binding"/>
    <property type="evidence" value="ECO:0007669"/>
    <property type="project" value="UniProtKB-KW"/>
</dbReference>
<evidence type="ECO:0000256" key="3">
    <source>
        <dbReference type="ARBA" id="ARBA00022763"/>
    </source>
</evidence>
<protein>
    <recommendedName>
        <fullName evidence="9 10">DNA repair protein RadA</fullName>
    </recommendedName>
</protein>
<dbReference type="PATRIC" id="fig|1495769.3.peg.13"/>
<evidence type="ECO:0000313" key="13">
    <source>
        <dbReference type="Proteomes" id="UP000032420"/>
    </source>
</evidence>
<dbReference type="AlphaFoldDB" id="A0A078KAT3"/>
<dbReference type="InterPro" id="IPR003593">
    <property type="entry name" value="AAA+_ATPase"/>
</dbReference>
<keyword evidence="10" id="KW-0862">Zinc</keyword>
<keyword evidence="6" id="KW-0346">Stress response</keyword>
<evidence type="ECO:0000259" key="11">
    <source>
        <dbReference type="PROSITE" id="PS50162"/>
    </source>
</evidence>
<gene>
    <name evidence="12" type="primary">radA</name>
    <name evidence="12" type="ORF">CEM_018</name>
</gene>
<keyword evidence="5 10" id="KW-0067">ATP-binding</keyword>